<dbReference type="STRING" id="1611254.A0A2G5STU6"/>
<feature type="transmembrane region" description="Helical" evidence="1">
    <location>
        <begin position="174"/>
        <end position="200"/>
    </location>
</feature>
<name>A0A2G5STU6_9PELO</name>
<keyword evidence="1" id="KW-1133">Transmembrane helix</keyword>
<keyword evidence="1" id="KW-0472">Membrane</keyword>
<dbReference type="PANTHER" id="PTHR35574:SF1">
    <property type="entry name" value="CLC-LIKE PROTEIN"/>
    <property type="match status" value="1"/>
</dbReference>
<dbReference type="Gene3D" id="1.20.140.150">
    <property type="match status" value="1"/>
</dbReference>
<dbReference type="GO" id="GO:0016020">
    <property type="term" value="C:membrane"/>
    <property type="evidence" value="ECO:0007669"/>
    <property type="project" value="InterPro"/>
</dbReference>
<dbReference type="Pfam" id="PF07062">
    <property type="entry name" value="Clc-like"/>
    <property type="match status" value="1"/>
</dbReference>
<evidence type="ECO:0000256" key="1">
    <source>
        <dbReference type="SAM" id="Phobius"/>
    </source>
</evidence>
<evidence type="ECO:0000313" key="3">
    <source>
        <dbReference type="Proteomes" id="UP000230233"/>
    </source>
</evidence>
<feature type="transmembrane region" description="Helical" evidence="1">
    <location>
        <begin position="145"/>
        <end position="167"/>
    </location>
</feature>
<proteinExistence type="predicted"/>
<gene>
    <name evidence="2" type="primary">Cni-C24H10.1</name>
    <name evidence="2" type="synonym">Cnig_chr_X.g24235</name>
    <name evidence="2" type="ORF">B9Z55_024235</name>
</gene>
<dbReference type="PANTHER" id="PTHR35574">
    <property type="entry name" value="PUTATIVE-RELATED"/>
    <property type="match status" value="1"/>
</dbReference>
<feature type="transmembrane region" description="Helical" evidence="1">
    <location>
        <begin position="40"/>
        <end position="59"/>
    </location>
</feature>
<dbReference type="AlphaFoldDB" id="A0A2G5STU6"/>
<keyword evidence="3" id="KW-1185">Reference proteome</keyword>
<dbReference type="EMBL" id="PDUG01000006">
    <property type="protein sequence ID" value="PIC18291.1"/>
    <property type="molecule type" value="Genomic_DNA"/>
</dbReference>
<dbReference type="Proteomes" id="UP000230233">
    <property type="component" value="Chromosome X"/>
</dbReference>
<accession>A0A2G5STU6</accession>
<evidence type="ECO:0008006" key="4">
    <source>
        <dbReference type="Google" id="ProtNLM"/>
    </source>
</evidence>
<evidence type="ECO:0000313" key="2">
    <source>
        <dbReference type="EMBL" id="PIC18291.1"/>
    </source>
</evidence>
<feature type="transmembrane region" description="Helical" evidence="1">
    <location>
        <begin position="220"/>
        <end position="247"/>
    </location>
</feature>
<protein>
    <recommendedName>
        <fullName evidence="4">Clc-like protein</fullName>
    </recommendedName>
</protein>
<dbReference type="InterPro" id="IPR010761">
    <property type="entry name" value="Clc_prot-like"/>
</dbReference>
<sequence>MINISSSNTVSTNVSRTKLNKYCFSDATTMSERKTTSAQTIVIISSLILLIVALGLQAGGVMSPSWQVVDIREFRATHHHGLWLDCTRPQLHLVKTQNKDDLPLHCTYKFDISATQIIDENIEDIDQNSAAGESEHHQFFGWHKFTLGFMLCAIILAALSLLCGICAPCSSGFAVLYAILVAFTAFTSTCGDAIFFFAAHRVDSRFVQGLVGTYEQVIGMAFYLHVAGTVISCLALIMAAISAYSLLQNNESERHLPMREMAPLHEPRFARV</sequence>
<keyword evidence="1" id="KW-0812">Transmembrane</keyword>
<comment type="caution">
    <text evidence="2">The sequence shown here is derived from an EMBL/GenBank/DDBJ whole genome shotgun (WGS) entry which is preliminary data.</text>
</comment>
<organism evidence="2 3">
    <name type="scientific">Caenorhabditis nigoni</name>
    <dbReference type="NCBI Taxonomy" id="1611254"/>
    <lineage>
        <taxon>Eukaryota</taxon>
        <taxon>Metazoa</taxon>
        <taxon>Ecdysozoa</taxon>
        <taxon>Nematoda</taxon>
        <taxon>Chromadorea</taxon>
        <taxon>Rhabditida</taxon>
        <taxon>Rhabditina</taxon>
        <taxon>Rhabditomorpha</taxon>
        <taxon>Rhabditoidea</taxon>
        <taxon>Rhabditidae</taxon>
        <taxon>Peloderinae</taxon>
        <taxon>Caenorhabditis</taxon>
    </lineage>
</organism>
<reference evidence="3" key="1">
    <citation type="submission" date="2017-10" db="EMBL/GenBank/DDBJ databases">
        <title>Rapid genome shrinkage in a self-fertile nematode reveals novel sperm competition proteins.</title>
        <authorList>
            <person name="Yin D."/>
            <person name="Schwarz E.M."/>
            <person name="Thomas C.G."/>
            <person name="Felde R.L."/>
            <person name="Korf I.F."/>
            <person name="Cutter A.D."/>
            <person name="Schartner C.M."/>
            <person name="Ralston E.J."/>
            <person name="Meyer B.J."/>
            <person name="Haag E.S."/>
        </authorList>
    </citation>
    <scope>NUCLEOTIDE SEQUENCE [LARGE SCALE GENOMIC DNA]</scope>
    <source>
        <strain evidence="3">JU1422</strain>
    </source>
</reference>
<dbReference type="OrthoDB" id="5823275at2759"/>